<gene>
    <name evidence="2" type="ORF">GCM10022405_31430</name>
</gene>
<feature type="chain" id="PRO_5045077472" evidence="1">
    <location>
        <begin position="19"/>
        <end position="124"/>
    </location>
</feature>
<protein>
    <submittedName>
        <fullName evidence="2">Uncharacterized protein</fullName>
    </submittedName>
</protein>
<keyword evidence="1" id="KW-0732">Signal</keyword>
<dbReference type="Proteomes" id="UP001499994">
    <property type="component" value="Unassembled WGS sequence"/>
</dbReference>
<dbReference type="RefSeq" id="WP_279022592.1">
    <property type="nucleotide sequence ID" value="NZ_BAABDG010000007.1"/>
</dbReference>
<evidence type="ECO:0000256" key="1">
    <source>
        <dbReference type="SAM" id="SignalP"/>
    </source>
</evidence>
<proteinExistence type="predicted"/>
<reference evidence="3" key="1">
    <citation type="journal article" date="2019" name="Int. J. Syst. Evol. Microbiol.">
        <title>The Global Catalogue of Microorganisms (GCM) 10K type strain sequencing project: providing services to taxonomists for standard genome sequencing and annotation.</title>
        <authorList>
            <consortium name="The Broad Institute Genomics Platform"/>
            <consortium name="The Broad Institute Genome Sequencing Center for Infectious Disease"/>
            <person name="Wu L."/>
            <person name="Ma J."/>
        </authorList>
    </citation>
    <scope>NUCLEOTIDE SEQUENCE [LARGE SCALE GENOMIC DNA]</scope>
    <source>
        <strain evidence="3">JCM 17201</strain>
    </source>
</reference>
<evidence type="ECO:0000313" key="2">
    <source>
        <dbReference type="EMBL" id="GAA3903908.1"/>
    </source>
</evidence>
<sequence length="124" mass="13367">MFKYLLAVCFLFVPLAHSFDGFSVFYLNGGFHRIDEVTDSMGKTTYANEAGQILGTSIKEKDGSTTYRNKYGHLAGTSTAEAGKQIIYKDQSGNIIGSVTLLDANGGAIYRDNDGNVLATASHD</sequence>
<organism evidence="2 3">
    <name type="scientific">Gibbsiella dentisursi</name>
    <dbReference type="NCBI Taxonomy" id="796890"/>
    <lineage>
        <taxon>Bacteria</taxon>
        <taxon>Pseudomonadati</taxon>
        <taxon>Pseudomonadota</taxon>
        <taxon>Gammaproteobacteria</taxon>
        <taxon>Enterobacterales</taxon>
        <taxon>Yersiniaceae</taxon>
        <taxon>Gibbsiella</taxon>
    </lineage>
</organism>
<feature type="signal peptide" evidence="1">
    <location>
        <begin position="1"/>
        <end position="18"/>
    </location>
</feature>
<dbReference type="EMBL" id="BAABDG010000007">
    <property type="protein sequence ID" value="GAA3903908.1"/>
    <property type="molecule type" value="Genomic_DNA"/>
</dbReference>
<name>A0ABP7LKV7_9GAMM</name>
<keyword evidence="3" id="KW-1185">Reference proteome</keyword>
<dbReference type="SUPFAM" id="SSF69360">
    <property type="entry name" value="Cell wall binding repeat"/>
    <property type="match status" value="1"/>
</dbReference>
<evidence type="ECO:0000313" key="3">
    <source>
        <dbReference type="Proteomes" id="UP001499994"/>
    </source>
</evidence>
<comment type="caution">
    <text evidence="2">The sequence shown here is derived from an EMBL/GenBank/DDBJ whole genome shotgun (WGS) entry which is preliminary data.</text>
</comment>
<accession>A0ABP7LKV7</accession>